<dbReference type="PANTHER" id="PTHR23407">
    <property type="entry name" value="ATPASE INHIBITOR/5-FORMYLTETRAHYDROFOLATE CYCLO-LIGASE"/>
    <property type="match status" value="1"/>
</dbReference>
<keyword evidence="3 6" id="KW-0067">ATP-binding</keyword>
<protein>
    <recommendedName>
        <fullName evidence="5">5-formyltetrahydrofolate cyclo-ligase</fullName>
        <ecNumber evidence="5">6.3.3.2</ecNumber>
    </recommendedName>
</protein>
<dbReference type="InterPro" id="IPR002698">
    <property type="entry name" value="FTHF_cligase"/>
</dbReference>
<keyword evidence="7" id="KW-0436">Ligase</keyword>
<evidence type="ECO:0000313" key="7">
    <source>
        <dbReference type="EMBL" id="TVY90348.1"/>
    </source>
</evidence>
<keyword evidence="2 6" id="KW-0547">Nucleotide-binding</keyword>
<organism evidence="7 8">
    <name type="scientific">Lachnellula willkommii</name>
    <dbReference type="NCBI Taxonomy" id="215461"/>
    <lineage>
        <taxon>Eukaryota</taxon>
        <taxon>Fungi</taxon>
        <taxon>Dikarya</taxon>
        <taxon>Ascomycota</taxon>
        <taxon>Pezizomycotina</taxon>
        <taxon>Leotiomycetes</taxon>
        <taxon>Helotiales</taxon>
        <taxon>Lachnaceae</taxon>
        <taxon>Lachnellula</taxon>
    </lineage>
</organism>
<dbReference type="PIRSF" id="PIRSF006806">
    <property type="entry name" value="FTHF_cligase"/>
    <property type="match status" value="1"/>
</dbReference>
<evidence type="ECO:0000256" key="4">
    <source>
        <dbReference type="ARBA" id="ARBA00036539"/>
    </source>
</evidence>
<feature type="non-terminal residue" evidence="7">
    <location>
        <position position="1"/>
    </location>
</feature>
<comment type="similarity">
    <text evidence="1">Belongs to the 5-formyltetrahydrofolate cyclo-ligase family.</text>
</comment>
<dbReference type="GO" id="GO:0005524">
    <property type="term" value="F:ATP binding"/>
    <property type="evidence" value="ECO:0007669"/>
    <property type="project" value="UniProtKB-KW"/>
</dbReference>
<dbReference type="Proteomes" id="UP000315522">
    <property type="component" value="Unassembled WGS sequence"/>
</dbReference>
<evidence type="ECO:0000313" key="8">
    <source>
        <dbReference type="Proteomes" id="UP000315522"/>
    </source>
</evidence>
<dbReference type="GO" id="GO:0030272">
    <property type="term" value="F:5-formyltetrahydrofolate cyclo-ligase activity"/>
    <property type="evidence" value="ECO:0007669"/>
    <property type="project" value="UniProtKB-EC"/>
</dbReference>
<dbReference type="InterPro" id="IPR037171">
    <property type="entry name" value="NagB/RpiA_transferase-like"/>
</dbReference>
<dbReference type="SUPFAM" id="SSF100950">
    <property type="entry name" value="NagB/RpiA/CoA transferase-like"/>
    <property type="match status" value="1"/>
</dbReference>
<dbReference type="GO" id="GO:0035999">
    <property type="term" value="P:tetrahydrofolate interconversion"/>
    <property type="evidence" value="ECO:0007669"/>
    <property type="project" value="TreeGrafter"/>
</dbReference>
<feature type="binding site" evidence="6">
    <location>
        <position position="62"/>
    </location>
    <ligand>
        <name>substrate</name>
    </ligand>
</feature>
<proteinExistence type="inferred from homology"/>
<feature type="binding site" evidence="6">
    <location>
        <begin position="16"/>
        <end position="20"/>
    </location>
    <ligand>
        <name>ATP</name>
        <dbReference type="ChEBI" id="CHEBI:30616"/>
    </ligand>
</feature>
<dbReference type="GO" id="GO:0005739">
    <property type="term" value="C:mitochondrion"/>
    <property type="evidence" value="ECO:0007669"/>
    <property type="project" value="TreeGrafter"/>
</dbReference>
<dbReference type="EC" id="6.3.3.2" evidence="5"/>
<dbReference type="PANTHER" id="PTHR23407:SF1">
    <property type="entry name" value="5-FORMYLTETRAHYDROFOLATE CYCLO-LIGASE"/>
    <property type="match status" value="1"/>
</dbReference>
<feature type="binding site" evidence="6">
    <location>
        <begin position="172"/>
        <end position="180"/>
    </location>
    <ligand>
        <name>ATP</name>
        <dbReference type="ChEBI" id="CHEBI:30616"/>
    </ligand>
</feature>
<gene>
    <name evidence="7" type="primary">Y106G6E.4</name>
    <name evidence="7" type="ORF">LAWI1_G001460</name>
</gene>
<dbReference type="EMBL" id="QGML01000896">
    <property type="protein sequence ID" value="TVY90348.1"/>
    <property type="molecule type" value="Genomic_DNA"/>
</dbReference>
<dbReference type="Gene3D" id="3.40.50.10420">
    <property type="entry name" value="NagB/RpiA/CoA transferase-like"/>
    <property type="match status" value="1"/>
</dbReference>
<evidence type="ECO:0000256" key="2">
    <source>
        <dbReference type="ARBA" id="ARBA00022741"/>
    </source>
</evidence>
<comment type="catalytic activity">
    <reaction evidence="4">
        <text>(6S)-5-formyl-5,6,7,8-tetrahydrofolate + ATP = (6R)-5,10-methenyltetrahydrofolate + ADP + phosphate</text>
        <dbReference type="Rhea" id="RHEA:10488"/>
        <dbReference type="ChEBI" id="CHEBI:30616"/>
        <dbReference type="ChEBI" id="CHEBI:43474"/>
        <dbReference type="ChEBI" id="CHEBI:57455"/>
        <dbReference type="ChEBI" id="CHEBI:57457"/>
        <dbReference type="ChEBI" id="CHEBI:456216"/>
        <dbReference type="EC" id="6.3.3.2"/>
    </reaction>
</comment>
<evidence type="ECO:0000256" key="5">
    <source>
        <dbReference type="ARBA" id="ARBA00038966"/>
    </source>
</evidence>
<dbReference type="FunFam" id="3.40.50.10420:FF:000007">
    <property type="entry name" value="5-formyltetrahydrofolate cyclo-ligase"/>
    <property type="match status" value="1"/>
</dbReference>
<reference evidence="7 8" key="1">
    <citation type="submission" date="2018-05" db="EMBL/GenBank/DDBJ databases">
        <title>Genome sequencing and assembly of the regulated plant pathogen Lachnellula willkommii and related sister species for the development of diagnostic species identification markers.</title>
        <authorList>
            <person name="Giroux E."/>
            <person name="Bilodeau G."/>
        </authorList>
    </citation>
    <scope>NUCLEOTIDE SEQUENCE [LARGE SCALE GENOMIC DNA]</scope>
    <source>
        <strain evidence="7 8">CBS 172.35</strain>
    </source>
</reference>
<dbReference type="GO" id="GO:0009396">
    <property type="term" value="P:folic acid-containing compound biosynthetic process"/>
    <property type="evidence" value="ECO:0007669"/>
    <property type="project" value="TreeGrafter"/>
</dbReference>
<dbReference type="AlphaFoldDB" id="A0A559MBM8"/>
<feature type="binding site" evidence="6">
    <location>
        <position position="68"/>
    </location>
    <ligand>
        <name>substrate</name>
    </ligand>
</feature>
<evidence type="ECO:0000256" key="3">
    <source>
        <dbReference type="ARBA" id="ARBA00022840"/>
    </source>
</evidence>
<accession>A0A559MBM8</accession>
<name>A0A559MBM8_9HELO</name>
<evidence type="ECO:0000256" key="1">
    <source>
        <dbReference type="ARBA" id="ARBA00010638"/>
    </source>
</evidence>
<dbReference type="InterPro" id="IPR024185">
    <property type="entry name" value="FTHF_cligase-like_sf"/>
</dbReference>
<dbReference type="Pfam" id="PF01812">
    <property type="entry name" value="5-FTHF_cyc-lig"/>
    <property type="match status" value="1"/>
</dbReference>
<sequence length="251" mass="27790">PHEINMASSAALKLAKKELRSAMKQKLSTISQESISAQSTAVFERITSFKPYQNAKNIGVYLSMPTGEIQTDAIVRHALESGKRVFVPYLHKSQTPSPETPRSVMEMVDLRSLSDYDCLTRDSWGIPTIDAESIREREHILGNSKPETGQLDMILMPGVAFDMDPESGFVRRLGHGKGFYDYFLHRYMQGRGSQTKEPSESPGGGDVLLYGLALHEQLMQAETDPPVPIGEHDHLLHGLLVGDGRLVEGAE</sequence>
<comment type="caution">
    <text evidence="7">The sequence shown here is derived from an EMBL/GenBank/DDBJ whole genome shotgun (WGS) entry which is preliminary data.</text>
</comment>
<keyword evidence="8" id="KW-1185">Reference proteome</keyword>
<evidence type="ECO:0000256" key="6">
    <source>
        <dbReference type="PIRSR" id="PIRSR006806-1"/>
    </source>
</evidence>